<keyword evidence="3" id="KW-0378">Hydrolase</keyword>
<dbReference type="GO" id="GO:0046872">
    <property type="term" value="F:metal ion binding"/>
    <property type="evidence" value="ECO:0007669"/>
    <property type="project" value="UniProtKB-KW"/>
</dbReference>
<reference evidence="7 8" key="1">
    <citation type="submission" date="2019-08" db="EMBL/GenBank/DDBJ databases">
        <title>Draft genome sequences of two oriental melons (Cucumis melo L. var makuwa).</title>
        <authorList>
            <person name="Kwon S.-Y."/>
        </authorList>
    </citation>
    <scope>NUCLEOTIDE SEQUENCE [LARGE SCALE GENOMIC DNA]</scope>
    <source>
        <strain evidence="8">cv. Chang Bougi</strain>
        <strain evidence="7">cv. SW 3</strain>
        <tissue evidence="5">Leaf</tissue>
    </source>
</reference>
<dbReference type="SUPFAM" id="SSF55920">
    <property type="entry name" value="Creatinase/aminopeptidase"/>
    <property type="match status" value="1"/>
</dbReference>
<dbReference type="InterPro" id="IPR052433">
    <property type="entry name" value="X-Pro_dipept-like"/>
</dbReference>
<dbReference type="Gene3D" id="3.90.230.10">
    <property type="entry name" value="Creatinase/methionine aminopeptidase superfamily"/>
    <property type="match status" value="1"/>
</dbReference>
<proteinExistence type="predicted"/>
<dbReference type="OrthoDB" id="10261878at2759"/>
<dbReference type="AlphaFoldDB" id="A0A5A7T360"/>
<evidence type="ECO:0000256" key="2">
    <source>
        <dbReference type="ARBA" id="ARBA00022723"/>
    </source>
</evidence>
<comment type="caution">
    <text evidence="5">The sequence shown here is derived from an EMBL/GenBank/DDBJ whole genome shotgun (WGS) entry which is preliminary data.</text>
</comment>
<evidence type="ECO:0000313" key="7">
    <source>
        <dbReference type="Proteomes" id="UP000321393"/>
    </source>
</evidence>
<accession>A0A5A7T360</accession>
<dbReference type="PANTHER" id="PTHR48480:SF2">
    <property type="entry name" value="PEPTIDASE D"/>
    <property type="match status" value="1"/>
</dbReference>
<dbReference type="EMBL" id="SSTD01002896">
    <property type="protein sequence ID" value="TYK27199.1"/>
    <property type="molecule type" value="Genomic_DNA"/>
</dbReference>
<evidence type="ECO:0000313" key="8">
    <source>
        <dbReference type="Proteomes" id="UP000321947"/>
    </source>
</evidence>
<dbReference type="PANTHER" id="PTHR48480">
    <property type="match status" value="1"/>
</dbReference>
<evidence type="ECO:0000313" key="5">
    <source>
        <dbReference type="EMBL" id="KAA0037820.1"/>
    </source>
</evidence>
<keyword evidence="4" id="KW-0482">Metalloprotease</keyword>
<dbReference type="EMBL" id="SSTE01018804">
    <property type="protein sequence ID" value="KAA0037820.1"/>
    <property type="molecule type" value="Genomic_DNA"/>
</dbReference>
<evidence type="ECO:0000256" key="3">
    <source>
        <dbReference type="ARBA" id="ARBA00022801"/>
    </source>
</evidence>
<dbReference type="Proteomes" id="UP000321393">
    <property type="component" value="Unassembled WGS sequence"/>
</dbReference>
<organism evidence="5 7">
    <name type="scientific">Cucumis melo var. makuwa</name>
    <name type="common">Oriental melon</name>
    <dbReference type="NCBI Taxonomy" id="1194695"/>
    <lineage>
        <taxon>Eukaryota</taxon>
        <taxon>Viridiplantae</taxon>
        <taxon>Streptophyta</taxon>
        <taxon>Embryophyta</taxon>
        <taxon>Tracheophyta</taxon>
        <taxon>Spermatophyta</taxon>
        <taxon>Magnoliopsida</taxon>
        <taxon>eudicotyledons</taxon>
        <taxon>Gunneridae</taxon>
        <taxon>Pentapetalae</taxon>
        <taxon>rosids</taxon>
        <taxon>fabids</taxon>
        <taxon>Cucurbitales</taxon>
        <taxon>Cucurbitaceae</taxon>
        <taxon>Benincaseae</taxon>
        <taxon>Cucumis</taxon>
    </lineage>
</organism>
<dbReference type="Proteomes" id="UP000321947">
    <property type="component" value="Unassembled WGS sequence"/>
</dbReference>
<dbReference type="GO" id="GO:0006508">
    <property type="term" value="P:proteolysis"/>
    <property type="evidence" value="ECO:0007669"/>
    <property type="project" value="UniProtKB-KW"/>
</dbReference>
<dbReference type="InterPro" id="IPR036005">
    <property type="entry name" value="Creatinase/aminopeptidase-like"/>
</dbReference>
<keyword evidence="1" id="KW-0645">Protease</keyword>
<evidence type="ECO:0000256" key="1">
    <source>
        <dbReference type="ARBA" id="ARBA00022670"/>
    </source>
</evidence>
<sequence>MIQTPPLPFCTFKRGFVIHIGTIFPKRFLRNCTDGLSVSLASPDGRIIGDGVGGALVTTTLVQTLEDGDIALFDMGTEYQFYGSDITCSFPVDDMYSMLFHSK</sequence>
<name>A0A5A7T360_CUCMM</name>
<dbReference type="STRING" id="1194695.A0A5A7T360"/>
<keyword evidence="2" id="KW-0479">Metal-binding</keyword>
<protein>
    <submittedName>
        <fullName evidence="5">Xaa-Pro dipeptidase</fullName>
    </submittedName>
</protein>
<evidence type="ECO:0000256" key="4">
    <source>
        <dbReference type="ARBA" id="ARBA00023049"/>
    </source>
</evidence>
<evidence type="ECO:0000313" key="6">
    <source>
        <dbReference type="EMBL" id="TYK27199.1"/>
    </source>
</evidence>
<gene>
    <name evidence="6" type="ORF">E5676_scaffold236G00680</name>
    <name evidence="5" type="ORF">E6C27_scaffold113G00010</name>
</gene>
<dbReference type="GO" id="GO:0008237">
    <property type="term" value="F:metallopeptidase activity"/>
    <property type="evidence" value="ECO:0007669"/>
    <property type="project" value="UniProtKB-KW"/>
</dbReference>